<comment type="caution">
    <text evidence="3">The sequence shown here is derived from an EMBL/GenBank/DDBJ whole genome shotgun (WGS) entry which is preliminary data.</text>
</comment>
<feature type="non-terminal residue" evidence="3">
    <location>
        <position position="1"/>
    </location>
</feature>
<comment type="similarity">
    <text evidence="1">Belongs to the glycosyl hydrolase 13 family.</text>
</comment>
<reference evidence="3" key="1">
    <citation type="journal article" date="2021" name="Proc. Natl. Acad. Sci. U.S.A.">
        <title>Three genomes in the algal genus Volvox reveal the fate of a haploid sex-determining region after a transition to homothallism.</title>
        <authorList>
            <person name="Yamamoto K."/>
            <person name="Hamaji T."/>
            <person name="Kawai-Toyooka H."/>
            <person name="Matsuzaki R."/>
            <person name="Takahashi F."/>
            <person name="Nishimura Y."/>
            <person name="Kawachi M."/>
            <person name="Noguchi H."/>
            <person name="Minakuchi Y."/>
            <person name="Umen J.G."/>
            <person name="Toyoda A."/>
            <person name="Nozaki H."/>
        </authorList>
    </citation>
    <scope>NUCLEOTIDE SEQUENCE</scope>
    <source>
        <strain evidence="3">NIES-3786</strain>
    </source>
</reference>
<proteinExistence type="inferred from homology"/>
<dbReference type="Gene3D" id="3.20.20.80">
    <property type="entry name" value="Glycosidases"/>
    <property type="match status" value="1"/>
</dbReference>
<dbReference type="Proteomes" id="UP000747110">
    <property type="component" value="Unassembled WGS sequence"/>
</dbReference>
<name>A0A8J4C8Z3_9CHLO</name>
<evidence type="ECO:0008006" key="5">
    <source>
        <dbReference type="Google" id="ProtNLM"/>
    </source>
</evidence>
<dbReference type="InterPro" id="IPR044096">
    <property type="entry name" value="AmyAc_plant_ISA2"/>
</dbReference>
<dbReference type="SUPFAM" id="SSF51445">
    <property type="entry name" value="(Trans)glycosidases"/>
    <property type="match status" value="1"/>
</dbReference>
<gene>
    <name evidence="3" type="ORF">Vretifemale_5924</name>
</gene>
<dbReference type="InterPro" id="IPR017853">
    <property type="entry name" value="GH"/>
</dbReference>
<sequence>MLVKGAMQSAPRQPARAGPNSSPAPVAFAATAAPHVLVGSSLSASSVHVAARVLTTSTTTTTTTTTTTPPAQWTAAGRFGPAPTVSTRSASAFAGGNASRRAAPSWVCLAAPATAPAGARLELGSEDTGLGRYRCHSKDGALVDAVVDARSPQLIVVRITASYANVPHRAPQELQLHWGMYRASGTKWHHPREAVPPDSSPEPGGNGAMRTAMTWDERGGVWAVRFEVPAQLAPLHLAFALYQPAVDKYDNPLRAPHFCVPVGMGAGRPEPLGASVVATKPGGGDPTDPRDAACAVNFAVFSRHASSIQLCLVRVKVPSAVEAAAAGGPQEPLAVQNVLEIVLDPLTHRTGDVWHICVHGLKDLESLCWAWRADGEILWQNGNRFHPGFMLMDPWATRAVPVLLPEGAHKAAPRLPPSQRPDEPVLLGSLAAFVHSPFDWQGSAVPAGLHGGQSRVRALEEGVVVELDVAAFTSGPDAQASVPPEHQGKYLGILDRVDHLKAVGATAVMLTPVALGAAGPDGGPRRPLALFAPDPAFALGGPLAAASELKTVIRGLHRAGIEVIMQVEFCVTAEGGDASSGRLQGLRGLDHAVYYRDGLEAPVLNCGHPVVRSLVVSALRHWATEYRVEGFCFLNAENIAQDKFGSVMDNPTLAEEIASDPLLRNLKLIAAVSNPALLPRSAERGFPHWGVWMQLNDRFTSDLRTYLALSQRGLLSAVATRLTGSPDLFAARWDAGLPGGLAAGRRPAFGLNAAASLGDR</sequence>
<dbReference type="InterPro" id="IPR014756">
    <property type="entry name" value="Ig_E-set"/>
</dbReference>
<evidence type="ECO:0000313" key="4">
    <source>
        <dbReference type="Proteomes" id="UP000747110"/>
    </source>
</evidence>
<organism evidence="3 4">
    <name type="scientific">Volvox reticuliferus</name>
    <dbReference type="NCBI Taxonomy" id="1737510"/>
    <lineage>
        <taxon>Eukaryota</taxon>
        <taxon>Viridiplantae</taxon>
        <taxon>Chlorophyta</taxon>
        <taxon>core chlorophytes</taxon>
        <taxon>Chlorophyceae</taxon>
        <taxon>CS clade</taxon>
        <taxon>Chlamydomonadales</taxon>
        <taxon>Volvocaceae</taxon>
        <taxon>Volvox</taxon>
    </lineage>
</organism>
<dbReference type="AlphaFoldDB" id="A0A8J4C8Z3"/>
<dbReference type="EMBL" id="BNCP01000008">
    <property type="protein sequence ID" value="GIL76321.1"/>
    <property type="molecule type" value="Genomic_DNA"/>
</dbReference>
<accession>A0A8J4C8Z3</accession>
<dbReference type="GO" id="GO:0019252">
    <property type="term" value="P:starch biosynthetic process"/>
    <property type="evidence" value="ECO:0007669"/>
    <property type="project" value="InterPro"/>
</dbReference>
<dbReference type="InterPro" id="IPR044505">
    <property type="entry name" value="GlgX_Isoamylase_N_E_set"/>
</dbReference>
<feature type="region of interest" description="Disordered" evidence="2">
    <location>
        <begin position="1"/>
        <end position="23"/>
    </location>
</feature>
<protein>
    <recommendedName>
        <fullName evidence="5">Glycosyl hydrolase family 13 catalytic domain-containing protein</fullName>
    </recommendedName>
</protein>
<dbReference type="OrthoDB" id="204980at2759"/>
<dbReference type="InterPro" id="IPR013783">
    <property type="entry name" value="Ig-like_fold"/>
</dbReference>
<dbReference type="PANTHER" id="PTHR43002">
    <property type="entry name" value="GLYCOGEN DEBRANCHING ENZYME"/>
    <property type="match status" value="1"/>
</dbReference>
<dbReference type="SUPFAM" id="SSF81296">
    <property type="entry name" value="E set domains"/>
    <property type="match status" value="1"/>
</dbReference>
<dbReference type="CDD" id="cd11346">
    <property type="entry name" value="AmyAc_plant_IsoA"/>
    <property type="match status" value="1"/>
</dbReference>
<evidence type="ECO:0000256" key="1">
    <source>
        <dbReference type="ARBA" id="ARBA00008061"/>
    </source>
</evidence>
<dbReference type="GO" id="GO:0019156">
    <property type="term" value="F:isoamylase activity"/>
    <property type="evidence" value="ECO:0007669"/>
    <property type="project" value="InterPro"/>
</dbReference>
<feature type="region of interest" description="Disordered" evidence="2">
    <location>
        <begin position="59"/>
        <end position="78"/>
    </location>
</feature>
<keyword evidence="4" id="KW-1185">Reference proteome</keyword>
<dbReference type="CDD" id="cd02856">
    <property type="entry name" value="E_set_GDE_Isoamylase_N"/>
    <property type="match status" value="1"/>
</dbReference>
<dbReference type="Gene3D" id="2.60.40.10">
    <property type="entry name" value="Immunoglobulins"/>
    <property type="match status" value="1"/>
</dbReference>
<evidence type="ECO:0000256" key="2">
    <source>
        <dbReference type="SAM" id="MobiDB-lite"/>
    </source>
</evidence>
<feature type="compositionally biased region" description="Low complexity" evidence="2">
    <location>
        <begin position="59"/>
        <end position="68"/>
    </location>
</feature>
<evidence type="ECO:0000313" key="3">
    <source>
        <dbReference type="EMBL" id="GIL76321.1"/>
    </source>
</evidence>